<comment type="caution">
    <text evidence="2">The sequence shown here is derived from an EMBL/GenBank/DDBJ whole genome shotgun (WGS) entry which is preliminary data.</text>
</comment>
<evidence type="ECO:0000256" key="1">
    <source>
        <dbReference type="SAM" id="MobiDB-lite"/>
    </source>
</evidence>
<organism evidence="2 3">
    <name type="scientific">Fasciola gigantica</name>
    <name type="common">Giant liver fluke</name>
    <dbReference type="NCBI Taxonomy" id="46835"/>
    <lineage>
        <taxon>Eukaryota</taxon>
        <taxon>Metazoa</taxon>
        <taxon>Spiralia</taxon>
        <taxon>Lophotrochozoa</taxon>
        <taxon>Platyhelminthes</taxon>
        <taxon>Trematoda</taxon>
        <taxon>Digenea</taxon>
        <taxon>Plagiorchiida</taxon>
        <taxon>Echinostomata</taxon>
        <taxon>Echinostomatoidea</taxon>
        <taxon>Fasciolidae</taxon>
        <taxon>Fasciola</taxon>
    </lineage>
</organism>
<evidence type="ECO:0000313" key="3">
    <source>
        <dbReference type="Proteomes" id="UP000316759"/>
    </source>
</evidence>
<dbReference type="EMBL" id="SUNJ01012587">
    <property type="protein sequence ID" value="TPP57921.1"/>
    <property type="molecule type" value="Genomic_DNA"/>
</dbReference>
<evidence type="ECO:0000313" key="2">
    <source>
        <dbReference type="EMBL" id="TPP57921.1"/>
    </source>
</evidence>
<reference evidence="2 3" key="1">
    <citation type="submission" date="2019-04" db="EMBL/GenBank/DDBJ databases">
        <title>Annotation for the trematode Fasciola gigantica.</title>
        <authorList>
            <person name="Choi Y.-J."/>
        </authorList>
    </citation>
    <scope>NUCLEOTIDE SEQUENCE [LARGE SCALE GENOMIC DNA]</scope>
    <source>
        <strain evidence="2">Uganda_cow_1</strain>
    </source>
</reference>
<accession>A0A504YBK7</accession>
<feature type="region of interest" description="Disordered" evidence="1">
    <location>
        <begin position="16"/>
        <end position="59"/>
    </location>
</feature>
<dbReference type="AlphaFoldDB" id="A0A504YBK7"/>
<feature type="compositionally biased region" description="Polar residues" evidence="1">
    <location>
        <begin position="39"/>
        <end position="59"/>
    </location>
</feature>
<name>A0A504YBK7_FASGI</name>
<protein>
    <submittedName>
        <fullName evidence="2">Uncharacterized protein</fullName>
    </submittedName>
</protein>
<gene>
    <name evidence="2" type="ORF">FGIG_04612</name>
</gene>
<sequence>MAAALDFAAARRPNGVTAGFNVRQPSTSNPQLHKPDYSSPITSGSNARYSHGSNITSCSQPNSLQINPFAHTDQSVSMVPLGRGQLLEEFQNSHLAYLTLRDLTSHIVEFVQDRYSLRFIRRN</sequence>
<dbReference type="OrthoDB" id="668540at2759"/>
<proteinExistence type="predicted"/>
<dbReference type="Proteomes" id="UP000316759">
    <property type="component" value="Unassembled WGS sequence"/>
</dbReference>
<dbReference type="STRING" id="46835.A0A504YBK7"/>
<keyword evidence="3" id="KW-1185">Reference proteome</keyword>